<dbReference type="PANTHER" id="PTHR11242:SF0">
    <property type="entry name" value="TPR_REGION DOMAIN-CONTAINING PROTEIN"/>
    <property type="match status" value="1"/>
</dbReference>
<evidence type="ECO:0000256" key="2">
    <source>
        <dbReference type="ARBA" id="ARBA00022803"/>
    </source>
</evidence>
<reference evidence="3" key="1">
    <citation type="journal article" date="2021" name="Nat. Commun.">
        <title>Genomic analyses provide insights into spinach domestication and the genetic basis of agronomic traits.</title>
        <authorList>
            <person name="Cai X."/>
            <person name="Sun X."/>
            <person name="Xu C."/>
            <person name="Sun H."/>
            <person name="Wang X."/>
            <person name="Ge C."/>
            <person name="Zhang Z."/>
            <person name="Wang Q."/>
            <person name="Fei Z."/>
            <person name="Jiao C."/>
            <person name="Wang Q."/>
        </authorList>
    </citation>
    <scope>NUCLEOTIDE SEQUENCE [LARGE SCALE GENOMIC DNA]</scope>
    <source>
        <strain evidence="3">cv. Varoflay</strain>
    </source>
</reference>
<name>A0ABM3R3N2_SPIOL</name>
<dbReference type="GeneID" id="110777978"/>
<dbReference type="Gene3D" id="1.25.40.10">
    <property type="entry name" value="Tetratricopeptide repeat domain"/>
    <property type="match status" value="1"/>
</dbReference>
<dbReference type="InterPro" id="IPR039663">
    <property type="entry name" value="AIP/AIPL1/TTC9"/>
</dbReference>
<dbReference type="Proteomes" id="UP000813463">
    <property type="component" value="Chromosome 1"/>
</dbReference>
<proteinExistence type="predicted"/>
<evidence type="ECO:0000256" key="1">
    <source>
        <dbReference type="ARBA" id="ARBA00022737"/>
    </source>
</evidence>
<evidence type="ECO:0000313" key="3">
    <source>
        <dbReference type="Proteomes" id="UP000813463"/>
    </source>
</evidence>
<reference evidence="4" key="2">
    <citation type="submission" date="2025-08" db="UniProtKB">
        <authorList>
            <consortium name="RefSeq"/>
        </authorList>
    </citation>
    <scope>IDENTIFICATION</scope>
    <source>
        <tissue evidence="4">Leaf</tissue>
    </source>
</reference>
<sequence>MLFLGGYEKFRGEVNKLLIEGDNLKEEDEILISLILESEIPREVLDLAKGPKEEGNLLFKSGSIKDALEKYGYAGLILARYIFYLEEDRIKFFELANCILLNLAACFNKRKEFELVGYIFSIILEYNPNNVKALFRRASASIELGRCDFAYWDLSTTKEIDPTNGEISKKLGQVQPFVIKKVQKSRSPGGIPVGLGIDLSSPKKK</sequence>
<dbReference type="InterPro" id="IPR011990">
    <property type="entry name" value="TPR-like_helical_dom_sf"/>
</dbReference>
<dbReference type="PANTHER" id="PTHR11242">
    <property type="entry name" value="ARYL HYDROCARBON RECEPTOR INTERACTING PROTEIN RELATED"/>
    <property type="match status" value="1"/>
</dbReference>
<dbReference type="SUPFAM" id="SSF48452">
    <property type="entry name" value="TPR-like"/>
    <property type="match status" value="1"/>
</dbReference>
<keyword evidence="3" id="KW-1185">Reference proteome</keyword>
<keyword evidence="2" id="KW-0802">TPR repeat</keyword>
<accession>A0ABM3R3N2</accession>
<protein>
    <submittedName>
        <fullName evidence="4">Peptidyl-prolyl cis-trans isomerase FKBP65-like</fullName>
    </submittedName>
</protein>
<dbReference type="RefSeq" id="XP_056690233.1">
    <property type="nucleotide sequence ID" value="XM_056834255.1"/>
</dbReference>
<evidence type="ECO:0000313" key="4">
    <source>
        <dbReference type="RefSeq" id="XP_056690233.1"/>
    </source>
</evidence>
<keyword evidence="1" id="KW-0677">Repeat</keyword>
<gene>
    <name evidence="4" type="primary">LOC110777978</name>
</gene>
<organism evidence="3 4">
    <name type="scientific">Spinacia oleracea</name>
    <name type="common">Spinach</name>
    <dbReference type="NCBI Taxonomy" id="3562"/>
    <lineage>
        <taxon>Eukaryota</taxon>
        <taxon>Viridiplantae</taxon>
        <taxon>Streptophyta</taxon>
        <taxon>Embryophyta</taxon>
        <taxon>Tracheophyta</taxon>
        <taxon>Spermatophyta</taxon>
        <taxon>Magnoliopsida</taxon>
        <taxon>eudicotyledons</taxon>
        <taxon>Gunneridae</taxon>
        <taxon>Pentapetalae</taxon>
        <taxon>Caryophyllales</taxon>
        <taxon>Chenopodiaceae</taxon>
        <taxon>Chenopodioideae</taxon>
        <taxon>Anserineae</taxon>
        <taxon>Spinacia</taxon>
    </lineage>
</organism>